<dbReference type="SMART" id="SM00646">
    <property type="entry name" value="Ami_3"/>
    <property type="match status" value="1"/>
</dbReference>
<evidence type="ECO:0000256" key="1">
    <source>
        <dbReference type="ARBA" id="ARBA00022801"/>
    </source>
</evidence>
<sequence length="507" mass="56869">MRLLLSFIASVFILFPFAAAVSAEEQEERATHFADQDLLLEIQDFNQSPPQETSNNNGLVHIASTKSIFSDVPSDHWAIDEIHFLYNRSIITGYENDQTLQFLPNRHVTRAQAAKMLVKALGYSELEVSKPTFTDVGHAHWALGWIERAVKLGLFTGYDDGSFRPNEPLKRSHMSKVIAIAFQLPLDSSKMNVQVFSDVNKKHWAYSYILKLYYNGISNGNQNRFMPEQYISRDQFSAFLARALNKDFRLPVTGKVIATGKVTAQALNVRSEPNANAKIVGKLSLGNVVNVYEINGYWAKITYGNQSGYVHKSYLKLKNVDGNVLRNRIIVVDAGHGGEDPGAIGSGTNEKTVVLSVAQKLKEKLQSAGANVIMTRDDDTFKSLEERVEIAKKHYAELFVSIHNNSAASSKAYGTETYYDTSTNPNGYESYLLAKEIQSQIVKNADMYDRGVKDNRFYVIRNNNVPSVLVELGFISNSNDAKKLTSNQYQEIFAQSIYNGIVQYYSN</sequence>
<accession>A0A327YHT7</accession>
<dbReference type="AlphaFoldDB" id="A0A327YHT7"/>
<dbReference type="GO" id="GO:0008745">
    <property type="term" value="F:N-acetylmuramoyl-L-alanine amidase activity"/>
    <property type="evidence" value="ECO:0007669"/>
    <property type="project" value="InterPro"/>
</dbReference>
<evidence type="ECO:0000313" key="6">
    <source>
        <dbReference type="EMBL" id="RAK19902.1"/>
    </source>
</evidence>
<dbReference type="EMBL" id="QLMH01000005">
    <property type="protein sequence ID" value="RAK19902.1"/>
    <property type="molecule type" value="Genomic_DNA"/>
</dbReference>
<evidence type="ECO:0000256" key="3">
    <source>
        <dbReference type="SAM" id="SignalP"/>
    </source>
</evidence>
<feature type="domain" description="SLH" evidence="4">
    <location>
        <begin position="65"/>
        <end position="131"/>
    </location>
</feature>
<dbReference type="InterPro" id="IPR001119">
    <property type="entry name" value="SLH_dom"/>
</dbReference>
<dbReference type="SMART" id="SM00287">
    <property type="entry name" value="SH3b"/>
    <property type="match status" value="1"/>
</dbReference>
<dbReference type="InterPro" id="IPR050695">
    <property type="entry name" value="N-acetylmuramoyl_amidase_3"/>
</dbReference>
<dbReference type="Gene3D" id="2.30.30.40">
    <property type="entry name" value="SH3 Domains"/>
    <property type="match status" value="1"/>
</dbReference>
<dbReference type="Pfam" id="PF00395">
    <property type="entry name" value="SLH"/>
    <property type="match status" value="3"/>
</dbReference>
<protein>
    <submittedName>
        <fullName evidence="6">N-acetylmuramoyl-L-alanine amidase</fullName>
    </submittedName>
</protein>
<evidence type="ECO:0000256" key="2">
    <source>
        <dbReference type="ARBA" id="ARBA00023316"/>
    </source>
</evidence>
<comment type="caution">
    <text evidence="6">The sequence shown here is derived from an EMBL/GenBank/DDBJ whole genome shotgun (WGS) entry which is preliminary data.</text>
</comment>
<evidence type="ECO:0000313" key="7">
    <source>
        <dbReference type="Proteomes" id="UP000248555"/>
    </source>
</evidence>
<dbReference type="PANTHER" id="PTHR30404:SF0">
    <property type="entry name" value="N-ACETYLMURAMOYL-L-ALANINE AMIDASE AMIC"/>
    <property type="match status" value="1"/>
</dbReference>
<gene>
    <name evidence="6" type="ORF">B0I26_10584</name>
</gene>
<dbReference type="Gene3D" id="3.40.630.40">
    <property type="entry name" value="Zn-dependent exopeptidases"/>
    <property type="match status" value="1"/>
</dbReference>
<dbReference type="PROSITE" id="PS51272">
    <property type="entry name" value="SLH"/>
    <property type="match status" value="3"/>
</dbReference>
<feature type="domain" description="SH3b" evidence="5">
    <location>
        <begin position="257"/>
        <end position="319"/>
    </location>
</feature>
<proteinExistence type="predicted"/>
<dbReference type="Pfam" id="PF08239">
    <property type="entry name" value="SH3_3"/>
    <property type="match status" value="1"/>
</dbReference>
<dbReference type="Proteomes" id="UP000248555">
    <property type="component" value="Unassembled WGS sequence"/>
</dbReference>
<reference evidence="6 7" key="1">
    <citation type="submission" date="2018-06" db="EMBL/GenBank/DDBJ databases">
        <title>Genomic Encyclopedia of Type Strains, Phase III (KMG-III): the genomes of soil and plant-associated and newly described type strains.</title>
        <authorList>
            <person name="Whitman W."/>
        </authorList>
    </citation>
    <scope>NUCLEOTIDE SEQUENCE [LARGE SCALE GENOMIC DNA]</scope>
    <source>
        <strain evidence="6 7">CGMCC 1.8979</strain>
    </source>
</reference>
<feature type="domain" description="SLH" evidence="4">
    <location>
        <begin position="192"/>
        <end position="254"/>
    </location>
</feature>
<feature type="signal peptide" evidence="3">
    <location>
        <begin position="1"/>
        <end position="18"/>
    </location>
</feature>
<dbReference type="PANTHER" id="PTHR30404">
    <property type="entry name" value="N-ACETYLMURAMOYL-L-ALANINE AMIDASE"/>
    <property type="match status" value="1"/>
</dbReference>
<dbReference type="GO" id="GO:0009253">
    <property type="term" value="P:peptidoglycan catabolic process"/>
    <property type="evidence" value="ECO:0007669"/>
    <property type="project" value="InterPro"/>
</dbReference>
<keyword evidence="1" id="KW-0378">Hydrolase</keyword>
<dbReference type="Pfam" id="PF01520">
    <property type="entry name" value="Amidase_3"/>
    <property type="match status" value="1"/>
</dbReference>
<keyword evidence="7" id="KW-1185">Reference proteome</keyword>
<dbReference type="CDD" id="cd02696">
    <property type="entry name" value="MurNAc-LAA"/>
    <property type="match status" value="1"/>
</dbReference>
<evidence type="ECO:0000259" key="5">
    <source>
        <dbReference type="PROSITE" id="PS51781"/>
    </source>
</evidence>
<dbReference type="RefSeq" id="WP_245934734.1">
    <property type="nucleotide sequence ID" value="NZ_QLMH01000005.1"/>
</dbReference>
<evidence type="ECO:0000259" key="4">
    <source>
        <dbReference type="PROSITE" id="PS51272"/>
    </source>
</evidence>
<keyword evidence="3" id="KW-0732">Signal</keyword>
<dbReference type="PROSITE" id="PS51781">
    <property type="entry name" value="SH3B"/>
    <property type="match status" value="1"/>
</dbReference>
<dbReference type="GO" id="GO:0071555">
    <property type="term" value="P:cell wall organization"/>
    <property type="evidence" value="ECO:0007669"/>
    <property type="project" value="UniProtKB-KW"/>
</dbReference>
<dbReference type="InterPro" id="IPR003646">
    <property type="entry name" value="SH3-like_bac-type"/>
</dbReference>
<feature type="domain" description="SLH" evidence="4">
    <location>
        <begin position="132"/>
        <end position="191"/>
    </location>
</feature>
<keyword evidence="2" id="KW-0961">Cell wall biogenesis/degradation</keyword>
<organism evidence="6 7">
    <name type="scientific">Paranoxybacillus vitaminiphilus</name>
    <dbReference type="NCBI Taxonomy" id="581036"/>
    <lineage>
        <taxon>Bacteria</taxon>
        <taxon>Bacillati</taxon>
        <taxon>Bacillota</taxon>
        <taxon>Bacilli</taxon>
        <taxon>Bacillales</taxon>
        <taxon>Anoxybacillaceae</taxon>
        <taxon>Paranoxybacillus</taxon>
    </lineage>
</organism>
<name>A0A327YHT7_9BACL</name>
<dbReference type="GO" id="GO:0030288">
    <property type="term" value="C:outer membrane-bounded periplasmic space"/>
    <property type="evidence" value="ECO:0007669"/>
    <property type="project" value="TreeGrafter"/>
</dbReference>
<dbReference type="InterPro" id="IPR002508">
    <property type="entry name" value="MurNAc-LAA_cat"/>
</dbReference>
<dbReference type="SUPFAM" id="SSF53187">
    <property type="entry name" value="Zn-dependent exopeptidases"/>
    <property type="match status" value="1"/>
</dbReference>
<feature type="chain" id="PRO_5039168612" evidence="3">
    <location>
        <begin position="19"/>
        <end position="507"/>
    </location>
</feature>